<dbReference type="PANTHER" id="PTHR46169">
    <property type="entry name" value="DNA REPLICATION-RELATED ELEMENT FACTOR, ISOFORM A"/>
    <property type="match status" value="1"/>
</dbReference>
<dbReference type="SUPFAM" id="SSF53098">
    <property type="entry name" value="Ribonuclease H-like"/>
    <property type="match status" value="1"/>
</dbReference>
<dbReference type="EMBL" id="DS178269">
    <property type="protein sequence ID" value="EFP78147.2"/>
    <property type="molecule type" value="Genomic_DNA"/>
</dbReference>
<sequence>MAPGRAAPAPAKDAPLQRAWLAPVGAHFFKSGADNPSVDKWQSPNGFDILGIVIYRLVEEASPAKLEAMPLDFIRLSKSHTGEYLANTVRLVAEKFGIQDKICGLVTDNAKNNELMVRELKKLKWPCFKGEAQWIRCFAHILNLIVQAILRPFGTPKKKGATKNPGSNSDGIDSDEDLAEEQISMLPRGHKPTLQDEESLHNLSDVDSNSESDEDKTESLSEADIKQASEEDKEDCYTSESCKQTLAKFRVIAKKLRFSPNSKAEFVEICQEKVCATPHNIERDVRTQWNSTSAQLNSIIRCEDAIVNRAYQLDEGDFKLARDLVEVLNVFYKITLQLSVAGSARLSNIVLYIDQITEHLSTVISNENYPAALRNTCRLGLKVTNKDEYFKLANWEPEWISKAIRLARDMWILFYKPKPITLSSPAPAPNTTSSSKVKTLDISLLSTKTEAVFIHFSQPKTGMLAGLGHTAAARGGDFSSDPFDLWLAGGLVLNGTVWNCSASE</sequence>
<dbReference type="GO" id="GO:0005634">
    <property type="term" value="C:nucleus"/>
    <property type="evidence" value="ECO:0000318"/>
    <property type="project" value="GO_Central"/>
</dbReference>
<accession>E3K1H2</accession>
<dbReference type="RefSeq" id="XP_003322566.2">
    <property type="nucleotide sequence ID" value="XM_003322518.2"/>
</dbReference>
<reference key="1">
    <citation type="submission" date="2007-01" db="EMBL/GenBank/DDBJ databases">
        <title>The Genome Sequence of Puccinia graminis f. sp. tritici Strain CRL 75-36-700-3.</title>
        <authorList>
            <consortium name="The Broad Institute Genome Sequencing Platform"/>
            <person name="Birren B."/>
            <person name="Lander E."/>
            <person name="Galagan J."/>
            <person name="Nusbaum C."/>
            <person name="Devon K."/>
            <person name="Cuomo C."/>
            <person name="Jaffe D."/>
            <person name="Butler J."/>
            <person name="Alvarez P."/>
            <person name="Gnerre S."/>
            <person name="Grabherr M."/>
            <person name="Mauceli E."/>
            <person name="Brockman W."/>
            <person name="Young S."/>
            <person name="LaButti K."/>
            <person name="Sykes S."/>
            <person name="DeCaprio D."/>
            <person name="Crawford M."/>
            <person name="Koehrsen M."/>
            <person name="Engels R."/>
            <person name="Montgomery P."/>
            <person name="Pearson M."/>
            <person name="Howarth C."/>
            <person name="Larson L."/>
            <person name="White J."/>
            <person name="Zeng Q."/>
            <person name="Kodira C."/>
            <person name="Yandava C."/>
            <person name="Alvarado L."/>
            <person name="O'Leary S."/>
            <person name="Szabo L."/>
            <person name="Dean R."/>
            <person name="Schein J."/>
        </authorList>
    </citation>
    <scope>NUCLEOTIDE SEQUENCE</scope>
    <source>
        <strain>CRL 75-36-700-3</strain>
    </source>
</reference>
<gene>
    <name evidence="2" type="ORF">PGTG_04103</name>
</gene>
<dbReference type="GO" id="GO:0006357">
    <property type="term" value="P:regulation of transcription by RNA polymerase II"/>
    <property type="evidence" value="ECO:0000318"/>
    <property type="project" value="GO_Central"/>
</dbReference>
<dbReference type="HOGENOM" id="CLU_013565_0_0_1"/>
<dbReference type="GeneID" id="10541777"/>
<dbReference type="InParanoid" id="E3K1H2"/>
<dbReference type="InterPro" id="IPR052717">
    <property type="entry name" value="Vacuolar_transposase_reg"/>
</dbReference>
<feature type="compositionally biased region" description="Basic and acidic residues" evidence="1">
    <location>
        <begin position="217"/>
        <end position="230"/>
    </location>
</feature>
<dbReference type="AlphaFoldDB" id="E3K1H2"/>
<evidence type="ECO:0000313" key="2">
    <source>
        <dbReference type="EMBL" id="EFP78147.2"/>
    </source>
</evidence>
<evidence type="ECO:0000313" key="3">
    <source>
        <dbReference type="Proteomes" id="UP000008783"/>
    </source>
</evidence>
<dbReference type="VEuPathDB" id="FungiDB:PGTG_04103"/>
<dbReference type="OrthoDB" id="2748837at2759"/>
<dbReference type="eggNOG" id="ENOG502SPG0">
    <property type="taxonomic scope" value="Eukaryota"/>
</dbReference>
<organism evidence="2 3">
    <name type="scientific">Puccinia graminis f. sp. tritici (strain CRL 75-36-700-3 / race SCCL)</name>
    <name type="common">Black stem rust fungus</name>
    <dbReference type="NCBI Taxonomy" id="418459"/>
    <lineage>
        <taxon>Eukaryota</taxon>
        <taxon>Fungi</taxon>
        <taxon>Dikarya</taxon>
        <taxon>Basidiomycota</taxon>
        <taxon>Pucciniomycotina</taxon>
        <taxon>Pucciniomycetes</taxon>
        <taxon>Pucciniales</taxon>
        <taxon>Pucciniaceae</taxon>
        <taxon>Puccinia</taxon>
    </lineage>
</organism>
<feature type="region of interest" description="Disordered" evidence="1">
    <location>
        <begin position="190"/>
        <end position="234"/>
    </location>
</feature>
<name>E3K1H2_PUCGT</name>
<reference evidence="3" key="2">
    <citation type="journal article" date="2011" name="Proc. Natl. Acad. Sci. U.S.A.">
        <title>Obligate biotrophy features unraveled by the genomic analysis of rust fungi.</title>
        <authorList>
            <person name="Duplessis S."/>
            <person name="Cuomo C.A."/>
            <person name="Lin Y.-C."/>
            <person name="Aerts A."/>
            <person name="Tisserant E."/>
            <person name="Veneault-Fourrey C."/>
            <person name="Joly D.L."/>
            <person name="Hacquard S."/>
            <person name="Amselem J."/>
            <person name="Cantarel B.L."/>
            <person name="Chiu R."/>
            <person name="Coutinho P.M."/>
            <person name="Feau N."/>
            <person name="Field M."/>
            <person name="Frey P."/>
            <person name="Gelhaye E."/>
            <person name="Goldberg J."/>
            <person name="Grabherr M.G."/>
            <person name="Kodira C.D."/>
            <person name="Kohler A."/>
            <person name="Kuees U."/>
            <person name="Lindquist E.A."/>
            <person name="Lucas S.M."/>
            <person name="Mago R."/>
            <person name="Mauceli E."/>
            <person name="Morin E."/>
            <person name="Murat C."/>
            <person name="Pangilinan J.L."/>
            <person name="Park R."/>
            <person name="Pearson M."/>
            <person name="Quesneville H."/>
            <person name="Rouhier N."/>
            <person name="Sakthikumar S."/>
            <person name="Salamov A.A."/>
            <person name="Schmutz J."/>
            <person name="Selles B."/>
            <person name="Shapiro H."/>
            <person name="Tanguay P."/>
            <person name="Tuskan G.A."/>
            <person name="Henrissat B."/>
            <person name="Van de Peer Y."/>
            <person name="Rouze P."/>
            <person name="Ellis J.G."/>
            <person name="Dodds P.N."/>
            <person name="Schein J.E."/>
            <person name="Zhong S."/>
            <person name="Hamelin R.C."/>
            <person name="Grigoriev I.V."/>
            <person name="Szabo L.J."/>
            <person name="Martin F."/>
        </authorList>
    </citation>
    <scope>NUCLEOTIDE SEQUENCE [LARGE SCALE GENOMIC DNA]</scope>
    <source>
        <strain evidence="3">CRL 75-36-700-3 / race SCCL</strain>
    </source>
</reference>
<dbReference type="Proteomes" id="UP000008783">
    <property type="component" value="Unassembled WGS sequence"/>
</dbReference>
<dbReference type="InterPro" id="IPR012337">
    <property type="entry name" value="RNaseH-like_sf"/>
</dbReference>
<evidence type="ECO:0008006" key="4">
    <source>
        <dbReference type="Google" id="ProtNLM"/>
    </source>
</evidence>
<proteinExistence type="predicted"/>
<dbReference type="PANTHER" id="PTHR46169:SF15">
    <property type="entry name" value="INNER CENTROMERE PROTEIN A-LIKE ISOFORM X1-RELATED"/>
    <property type="match status" value="1"/>
</dbReference>
<evidence type="ECO:0000256" key="1">
    <source>
        <dbReference type="SAM" id="MobiDB-lite"/>
    </source>
</evidence>
<protein>
    <recommendedName>
        <fullName evidence="4">DUF659 domain-containing protein</fullName>
    </recommendedName>
</protein>
<keyword evidence="3" id="KW-1185">Reference proteome</keyword>
<dbReference type="KEGG" id="pgr:PGTG_04103"/>